<feature type="region of interest" description="RNA binding; important for wobble base 34 recognition" evidence="4">
    <location>
        <begin position="289"/>
        <end position="293"/>
    </location>
</feature>
<dbReference type="OrthoDB" id="9805417at2"/>
<feature type="binding site" evidence="4">
    <location>
        <position position="147"/>
    </location>
    <ligand>
        <name>substrate</name>
    </ligand>
</feature>
<dbReference type="SUPFAM" id="SSF51713">
    <property type="entry name" value="tRNA-guanine transglycosylase"/>
    <property type="match status" value="1"/>
</dbReference>
<feature type="binding site" evidence="4">
    <location>
        <begin position="93"/>
        <end position="97"/>
    </location>
    <ligand>
        <name>substrate</name>
    </ligand>
</feature>
<feature type="binding site" evidence="4">
    <location>
        <position position="207"/>
    </location>
    <ligand>
        <name>substrate</name>
    </ligand>
</feature>
<evidence type="ECO:0000256" key="1">
    <source>
        <dbReference type="ARBA" id="ARBA00022676"/>
    </source>
</evidence>
<sequence>MNSPFHILSKDPHSKARTGILYTKHGAVHTPVFMPVATQACVKALTDEDLKNAGAECLLSNTYHLYLRPTTPILQQMGGIHKFMHWDGSVLTDSGGFQVYSLSKFRKIKEEGVTFQSHHDGSKHLFTPENVIQFESEIGSDIWTMLDVCIHAKDPSKHDARQALNLTKRWAERAAKAYEQTVPQQHITQRADGSFEVGNSLLFGIIQGAIFPDLRKEAAQHMASLPTHGYCIGGLSLGETLEQMNESVLAVTDNLPENKPRYFMGLGTPVEILNSIERGVDMFDCVWPTRVARNGMAMTSTGRVNIKNAEYRTQDIPLDPECDCYTCRRYSRAYLCHLYRSAELTSHRLMSIHNIRFLIHLMERARQAIANGTFLAFKDEVIRKYQNFK</sequence>
<dbReference type="EMBL" id="NFJD01000003">
    <property type="protein sequence ID" value="OUO56619.1"/>
    <property type="molecule type" value="Genomic_DNA"/>
</dbReference>
<comment type="cofactor">
    <cofactor evidence="4">
        <name>Zn(2+)</name>
        <dbReference type="ChEBI" id="CHEBI:29105"/>
    </cofactor>
    <text evidence="4">Binds 1 zinc ion per subunit.</text>
</comment>
<feature type="binding site" evidence="4">
    <location>
        <position position="324"/>
    </location>
    <ligand>
        <name>Zn(2+)</name>
        <dbReference type="ChEBI" id="CHEBI:29105"/>
    </ligand>
</feature>
<reference evidence="7" key="1">
    <citation type="submission" date="2017-04" db="EMBL/GenBank/DDBJ databases">
        <title>Function of individual gut microbiota members based on whole genome sequencing of pure cultures obtained from chicken caecum.</title>
        <authorList>
            <person name="Medvecky M."/>
            <person name="Cejkova D."/>
            <person name="Polansky O."/>
            <person name="Karasova D."/>
            <person name="Kubasova T."/>
            <person name="Cizek A."/>
            <person name="Rychlik I."/>
        </authorList>
    </citation>
    <scope>NUCLEOTIDE SEQUENCE [LARGE SCALE GENOMIC DNA]</scope>
    <source>
        <strain evidence="7">An273</strain>
    </source>
</reference>
<dbReference type="Gene3D" id="3.20.20.105">
    <property type="entry name" value="Queuine tRNA-ribosyltransferase-like"/>
    <property type="match status" value="1"/>
</dbReference>
<dbReference type="GO" id="GO:0008479">
    <property type="term" value="F:tRNA-guanosine(34) queuine transglycosylase activity"/>
    <property type="evidence" value="ECO:0007669"/>
    <property type="project" value="UniProtKB-UniRule"/>
</dbReference>
<comment type="catalytic activity">
    <reaction evidence="4">
        <text>7-aminomethyl-7-carbaguanine + guanosine(34) in tRNA = 7-aminomethyl-7-carbaguanosine(34) in tRNA + guanine</text>
        <dbReference type="Rhea" id="RHEA:24104"/>
        <dbReference type="Rhea" id="RHEA-COMP:10341"/>
        <dbReference type="Rhea" id="RHEA-COMP:10342"/>
        <dbReference type="ChEBI" id="CHEBI:16235"/>
        <dbReference type="ChEBI" id="CHEBI:58703"/>
        <dbReference type="ChEBI" id="CHEBI:74269"/>
        <dbReference type="ChEBI" id="CHEBI:82833"/>
        <dbReference type="EC" id="2.4.2.29"/>
    </reaction>
</comment>
<dbReference type="Proteomes" id="UP000196368">
    <property type="component" value="Unassembled WGS sequence"/>
</dbReference>
<proteinExistence type="inferred from homology"/>
<dbReference type="RefSeq" id="WP_087288715.1">
    <property type="nucleotide sequence ID" value="NZ_NFJD01000003.1"/>
</dbReference>
<feature type="active site" description="Proton acceptor" evidence="4">
    <location>
        <position position="93"/>
    </location>
</feature>
<accession>A0A1Y4DG35</accession>
<feature type="binding site" evidence="4">
    <location>
        <position position="322"/>
    </location>
    <ligand>
        <name>Zn(2+)</name>
        <dbReference type="ChEBI" id="CHEBI:29105"/>
    </ligand>
</feature>
<comment type="caution">
    <text evidence="6">The sequence shown here is derived from an EMBL/GenBank/DDBJ whole genome shotgun (WGS) entry which is preliminary data.</text>
</comment>
<dbReference type="GO" id="GO:0005829">
    <property type="term" value="C:cytosol"/>
    <property type="evidence" value="ECO:0007669"/>
    <property type="project" value="TreeGrafter"/>
</dbReference>
<dbReference type="EC" id="2.4.2.29" evidence="4"/>
<dbReference type="InterPro" id="IPR050076">
    <property type="entry name" value="ArchSynthase1/Queuine_TRR"/>
</dbReference>
<protein>
    <recommendedName>
        <fullName evidence="4">Queuine tRNA-ribosyltransferase</fullName>
        <ecNumber evidence="4">2.4.2.29</ecNumber>
    </recommendedName>
    <alternativeName>
        <fullName evidence="4">Guanine insertion enzyme</fullName>
    </alternativeName>
    <alternativeName>
        <fullName evidence="4">tRNA-guanine transglycosylase</fullName>
    </alternativeName>
</protein>
<dbReference type="NCBIfam" id="TIGR00449">
    <property type="entry name" value="tgt_general"/>
    <property type="match status" value="1"/>
</dbReference>
<evidence type="ECO:0000313" key="6">
    <source>
        <dbReference type="EMBL" id="OUO56619.1"/>
    </source>
</evidence>
<evidence type="ECO:0000256" key="2">
    <source>
        <dbReference type="ARBA" id="ARBA00022679"/>
    </source>
</evidence>
<feature type="binding site" evidence="4">
    <location>
        <position position="327"/>
    </location>
    <ligand>
        <name>Zn(2+)</name>
        <dbReference type="ChEBI" id="CHEBI:29105"/>
    </ligand>
</feature>
<keyword evidence="7" id="KW-1185">Reference proteome</keyword>
<feature type="binding site" evidence="4">
    <location>
        <position position="234"/>
    </location>
    <ligand>
        <name>substrate</name>
    </ligand>
</feature>
<comment type="similarity">
    <text evidence="4">Belongs to the queuine tRNA-ribosyltransferase family.</text>
</comment>
<keyword evidence="3 4" id="KW-0819">tRNA processing</keyword>
<keyword evidence="4" id="KW-0479">Metal-binding</keyword>
<comment type="function">
    <text evidence="4">Catalyzes the base-exchange of a guanine (G) residue with the queuine precursor 7-aminomethyl-7-deazaguanine (PreQ1) at position 34 (anticodon wobble position) in tRNAs with GU(N) anticodons (tRNA-Asp, -Asn, -His and -Tyr). Catalysis occurs through a double-displacement mechanism. The nucleophile active site attacks the C1' of nucleotide 34 to detach the guanine base from the RNA, forming a covalent enzyme-RNA intermediate. The proton acceptor active site deprotonates the incoming PreQ1, allowing a nucleophilic attack on the C1' of the ribose to form the product. After dissociation, two additional enzymatic reactions on the tRNA convert PreQ1 to queuine (Q), resulting in the hypermodified nucleoside queuosine (7-(((4,5-cis-dihydroxy-2-cyclopenten-1-yl)amino)methyl)-7-deazaguanosine).</text>
</comment>
<dbReference type="InterPro" id="IPR004803">
    <property type="entry name" value="TGT"/>
</dbReference>
<dbReference type="PANTHER" id="PTHR46499:SF1">
    <property type="entry name" value="QUEUINE TRNA-RIBOSYLTRANSFERASE"/>
    <property type="match status" value="1"/>
</dbReference>
<keyword evidence="2 4" id="KW-0808">Transferase</keyword>
<feature type="active site" description="Nucleophile" evidence="4">
    <location>
        <position position="284"/>
    </location>
</feature>
<comment type="subunit">
    <text evidence="4">Homodimer. Within each dimer, one monomer is responsible for RNA recognition and catalysis, while the other monomer binds to the replacement base PreQ1.</text>
</comment>
<evidence type="ECO:0000256" key="3">
    <source>
        <dbReference type="ARBA" id="ARBA00022694"/>
    </source>
</evidence>
<dbReference type="InterPro" id="IPR036511">
    <property type="entry name" value="TGT-like_sf"/>
</dbReference>
<keyword evidence="4" id="KW-0671">Queuosine biosynthesis</keyword>
<name>A0A1Y4DG35_9BACT</name>
<dbReference type="HAMAP" id="MF_00168">
    <property type="entry name" value="Q_tRNA_Tgt"/>
    <property type="match status" value="1"/>
</dbReference>
<dbReference type="Pfam" id="PF01702">
    <property type="entry name" value="TGT"/>
    <property type="match status" value="1"/>
</dbReference>
<organism evidence="6 7">
    <name type="scientific">Candidatus Avelusimicrobium gallicola</name>
    <dbReference type="NCBI Taxonomy" id="2562704"/>
    <lineage>
        <taxon>Bacteria</taxon>
        <taxon>Pseudomonadati</taxon>
        <taxon>Elusimicrobiota</taxon>
        <taxon>Elusimicrobia</taxon>
        <taxon>Elusimicrobiales</taxon>
        <taxon>Elusimicrobiaceae</taxon>
        <taxon>Candidatus Avelusimicrobium</taxon>
    </lineage>
</organism>
<evidence type="ECO:0000259" key="5">
    <source>
        <dbReference type="Pfam" id="PF01702"/>
    </source>
</evidence>
<evidence type="ECO:0000313" key="7">
    <source>
        <dbReference type="Proteomes" id="UP000196368"/>
    </source>
</evidence>
<feature type="domain" description="tRNA-guanine(15) transglycosylase-like" evidence="5">
    <location>
        <begin position="14"/>
        <end position="386"/>
    </location>
</feature>
<dbReference type="InterPro" id="IPR002616">
    <property type="entry name" value="tRNA_ribo_trans-like"/>
</dbReference>
<keyword evidence="1 4" id="KW-0328">Glycosyltransferase</keyword>
<evidence type="ECO:0000256" key="4">
    <source>
        <dbReference type="HAMAP-Rule" id="MF_00168"/>
    </source>
</evidence>
<dbReference type="UniPathway" id="UPA00392"/>
<gene>
    <name evidence="4" type="primary">tgt</name>
    <name evidence="6" type="ORF">B5F75_05355</name>
</gene>
<feature type="binding site" evidence="4">
    <location>
        <position position="353"/>
    </location>
    <ligand>
        <name>Zn(2+)</name>
        <dbReference type="ChEBI" id="CHEBI:29105"/>
    </ligand>
</feature>
<dbReference type="PANTHER" id="PTHR46499">
    <property type="entry name" value="QUEUINE TRNA-RIBOSYLTRANSFERASE"/>
    <property type="match status" value="1"/>
</dbReference>
<dbReference type="GO" id="GO:0046872">
    <property type="term" value="F:metal ion binding"/>
    <property type="evidence" value="ECO:0007669"/>
    <property type="project" value="UniProtKB-KW"/>
</dbReference>
<dbReference type="NCBIfam" id="TIGR00430">
    <property type="entry name" value="Q_tRNA_tgt"/>
    <property type="match status" value="1"/>
</dbReference>
<comment type="caution">
    <text evidence="4">Lacks conserved residue(s) required for the propagation of feature annotation.</text>
</comment>
<keyword evidence="4" id="KW-0862">Zinc</keyword>
<dbReference type="GO" id="GO:0008616">
    <property type="term" value="P:tRNA queuosine(34) biosynthetic process"/>
    <property type="evidence" value="ECO:0007669"/>
    <property type="project" value="UniProtKB-UniRule"/>
</dbReference>
<dbReference type="AlphaFoldDB" id="A0A1Y4DG35"/>
<comment type="pathway">
    <text evidence="4">tRNA modification; tRNA-queuosine biosynthesis.</text>
</comment>